<dbReference type="InParanoid" id="A0A151GKR5"/>
<reference evidence="2 3" key="1">
    <citation type="journal article" date="2016" name="Sci. Rep.">
        <title>Insights into Adaptations to a Near-Obligate Nematode Endoparasitic Lifestyle from the Finished Genome of Drechmeria coniospora.</title>
        <authorList>
            <person name="Zhang L."/>
            <person name="Zhou Z."/>
            <person name="Guo Q."/>
            <person name="Fokkens L."/>
            <person name="Miskei M."/>
            <person name="Pocsi I."/>
            <person name="Zhang W."/>
            <person name="Chen M."/>
            <person name="Wang L."/>
            <person name="Sun Y."/>
            <person name="Donzelli B.G."/>
            <person name="Gibson D.M."/>
            <person name="Nelson D.R."/>
            <person name="Luo J.G."/>
            <person name="Rep M."/>
            <person name="Liu H."/>
            <person name="Yang S."/>
            <person name="Wang J."/>
            <person name="Krasnoff S.B."/>
            <person name="Xu Y."/>
            <person name="Molnar I."/>
            <person name="Lin M."/>
        </authorList>
    </citation>
    <scope>NUCLEOTIDE SEQUENCE [LARGE SCALE GENOMIC DNA]</scope>
    <source>
        <strain evidence="2 3">ARSEF 6962</strain>
    </source>
</reference>
<evidence type="ECO:0000313" key="3">
    <source>
        <dbReference type="Proteomes" id="UP000076580"/>
    </source>
</evidence>
<dbReference type="EMBL" id="LAYC01000002">
    <property type="protein sequence ID" value="KYK57602.1"/>
    <property type="molecule type" value="Genomic_DNA"/>
</dbReference>
<name>A0A151GKR5_DRECN</name>
<organism evidence="2 3">
    <name type="scientific">Drechmeria coniospora</name>
    <name type="common">Nematophagous fungus</name>
    <name type="synonym">Meria coniospora</name>
    <dbReference type="NCBI Taxonomy" id="98403"/>
    <lineage>
        <taxon>Eukaryota</taxon>
        <taxon>Fungi</taxon>
        <taxon>Dikarya</taxon>
        <taxon>Ascomycota</taxon>
        <taxon>Pezizomycotina</taxon>
        <taxon>Sordariomycetes</taxon>
        <taxon>Hypocreomycetidae</taxon>
        <taxon>Hypocreales</taxon>
        <taxon>Ophiocordycipitaceae</taxon>
        <taxon>Drechmeria</taxon>
    </lineage>
</organism>
<dbReference type="Proteomes" id="UP000076580">
    <property type="component" value="Chromosome 02"/>
</dbReference>
<evidence type="ECO:0000256" key="1">
    <source>
        <dbReference type="SAM" id="MobiDB-lite"/>
    </source>
</evidence>
<feature type="region of interest" description="Disordered" evidence="1">
    <location>
        <begin position="48"/>
        <end position="70"/>
    </location>
</feature>
<accession>A0A151GKR5</accession>
<dbReference type="AlphaFoldDB" id="A0A151GKR5"/>
<protein>
    <submittedName>
        <fullName evidence="2">Uncharacterized protein</fullName>
    </submittedName>
</protein>
<gene>
    <name evidence="2" type="ORF">DCS_04613</name>
</gene>
<comment type="caution">
    <text evidence="2">The sequence shown here is derived from an EMBL/GenBank/DDBJ whole genome shotgun (WGS) entry which is preliminary data.</text>
</comment>
<keyword evidence="3" id="KW-1185">Reference proteome</keyword>
<sequence>MTLPAGARLLAVPRVGGLMVDWVGGSGLTPRRRCILHLLRRNQGGRTNFFGDENNKTTSAAGPPVESSGPFALDQAGDVTVARLTCRQDMGHALALRTWTAARASRMPERDSGSAAEAATVGHPCGVEADGRADGVDEVASTECRHEDISDALLDGDGRMHSAQPQIGRLIDSSFVRDDDPSAAMGAFPDIRWPTPAGVRAWATTAANKYGAPPSQENGAASSSTYGCRHALAASPKVDPSTAAKGIQAALELSTVELCTVDV</sequence>
<proteinExistence type="predicted"/>
<evidence type="ECO:0000313" key="2">
    <source>
        <dbReference type="EMBL" id="KYK57602.1"/>
    </source>
</evidence>
<dbReference type="RefSeq" id="XP_040656954.1">
    <property type="nucleotide sequence ID" value="XM_040801921.1"/>
</dbReference>
<dbReference type="GeneID" id="63717256"/>